<reference evidence="1" key="1">
    <citation type="submission" date="2014-11" db="EMBL/GenBank/DDBJ databases">
        <authorList>
            <person name="Amaro Gonzalez C."/>
        </authorList>
    </citation>
    <scope>NUCLEOTIDE SEQUENCE</scope>
</reference>
<protein>
    <submittedName>
        <fullName evidence="1">Uncharacterized protein</fullName>
    </submittedName>
</protein>
<dbReference type="AlphaFoldDB" id="A0A0E9W1G1"/>
<sequence>MFISQLSGVILCIRRNILLL</sequence>
<dbReference type="EMBL" id="GBXM01024406">
    <property type="protein sequence ID" value="JAH84171.1"/>
    <property type="molecule type" value="Transcribed_RNA"/>
</dbReference>
<proteinExistence type="predicted"/>
<reference evidence="1" key="2">
    <citation type="journal article" date="2015" name="Fish Shellfish Immunol.">
        <title>Early steps in the European eel (Anguilla anguilla)-Vibrio vulnificus interaction in the gills: Role of the RtxA13 toxin.</title>
        <authorList>
            <person name="Callol A."/>
            <person name="Pajuelo D."/>
            <person name="Ebbesson L."/>
            <person name="Teles M."/>
            <person name="MacKenzie S."/>
            <person name="Amaro C."/>
        </authorList>
    </citation>
    <scope>NUCLEOTIDE SEQUENCE</scope>
</reference>
<accession>A0A0E9W1G1</accession>
<organism evidence="1">
    <name type="scientific">Anguilla anguilla</name>
    <name type="common">European freshwater eel</name>
    <name type="synonym">Muraena anguilla</name>
    <dbReference type="NCBI Taxonomy" id="7936"/>
    <lineage>
        <taxon>Eukaryota</taxon>
        <taxon>Metazoa</taxon>
        <taxon>Chordata</taxon>
        <taxon>Craniata</taxon>
        <taxon>Vertebrata</taxon>
        <taxon>Euteleostomi</taxon>
        <taxon>Actinopterygii</taxon>
        <taxon>Neopterygii</taxon>
        <taxon>Teleostei</taxon>
        <taxon>Anguilliformes</taxon>
        <taxon>Anguillidae</taxon>
        <taxon>Anguilla</taxon>
    </lineage>
</organism>
<evidence type="ECO:0000313" key="1">
    <source>
        <dbReference type="EMBL" id="JAH84171.1"/>
    </source>
</evidence>
<name>A0A0E9W1G1_ANGAN</name>